<dbReference type="HOGENOM" id="CLU_036093_1_1_1"/>
<sequence>MKQFRHILLCLSALVYAVHALIKGIDPHNPPLRAIPDGQSGYNQCGTKSSPDSKCQNLWIKSATEFCIFGPPYMAGVSATERDAVSYCTMDGYGTRLIPPGTFTSVHYVVTKHYIQISGRGNMTNINVIPGNDGGEMDPNSLTLASTITGGLVFGKDNQFEQWTEFLLTDEFCIRVCFNGPDAWRYCNHIYDLLACRWNIPGDYSPGFDTCKGDDVPLPMGEYRLPNGSIHTFNQGDLRTPAPGPPGKVHDCHKISPPGASYKIPTLAKPPQ</sequence>
<dbReference type="Proteomes" id="UP000001072">
    <property type="component" value="Unassembled WGS sequence"/>
</dbReference>
<feature type="signal peptide" evidence="1">
    <location>
        <begin position="1"/>
        <end position="20"/>
    </location>
</feature>
<protein>
    <recommendedName>
        <fullName evidence="4">Secreted protein</fullName>
    </recommendedName>
</protein>
<reference evidence="3" key="1">
    <citation type="journal article" date="2011" name="Proc. Natl. Acad. Sci. U.S.A.">
        <title>Obligate biotrophy features unraveled by the genomic analysis of rust fungi.</title>
        <authorList>
            <person name="Duplessis S."/>
            <person name="Cuomo C.A."/>
            <person name="Lin Y.-C."/>
            <person name="Aerts A."/>
            <person name="Tisserant E."/>
            <person name="Veneault-Fourrey C."/>
            <person name="Joly D.L."/>
            <person name="Hacquard S."/>
            <person name="Amselem J."/>
            <person name="Cantarel B.L."/>
            <person name="Chiu R."/>
            <person name="Coutinho P.M."/>
            <person name="Feau N."/>
            <person name="Field M."/>
            <person name="Frey P."/>
            <person name="Gelhaye E."/>
            <person name="Goldberg J."/>
            <person name="Grabherr M.G."/>
            <person name="Kodira C.D."/>
            <person name="Kohler A."/>
            <person name="Kuees U."/>
            <person name="Lindquist E.A."/>
            <person name="Lucas S.M."/>
            <person name="Mago R."/>
            <person name="Mauceli E."/>
            <person name="Morin E."/>
            <person name="Murat C."/>
            <person name="Pangilinan J.L."/>
            <person name="Park R."/>
            <person name="Pearson M."/>
            <person name="Quesneville H."/>
            <person name="Rouhier N."/>
            <person name="Sakthikumar S."/>
            <person name="Salamov A.A."/>
            <person name="Schmutz J."/>
            <person name="Selles B."/>
            <person name="Shapiro H."/>
            <person name="Tanguay P."/>
            <person name="Tuskan G.A."/>
            <person name="Henrissat B."/>
            <person name="Van de Peer Y."/>
            <person name="Rouze P."/>
            <person name="Ellis J.G."/>
            <person name="Dodds P.N."/>
            <person name="Schein J.E."/>
            <person name="Zhong S."/>
            <person name="Hamelin R.C."/>
            <person name="Grigoriev I.V."/>
            <person name="Szabo L.J."/>
            <person name="Martin F."/>
        </authorList>
    </citation>
    <scope>NUCLEOTIDE SEQUENCE [LARGE SCALE GENOMIC DNA]</scope>
    <source>
        <strain evidence="3">98AG31 / pathotype 3-4-7</strain>
    </source>
</reference>
<dbReference type="RefSeq" id="XP_007411836.1">
    <property type="nucleotide sequence ID" value="XM_007411774.1"/>
</dbReference>
<evidence type="ECO:0000256" key="1">
    <source>
        <dbReference type="SAM" id="SignalP"/>
    </source>
</evidence>
<feature type="chain" id="PRO_5003317908" description="Secreted protein" evidence="1">
    <location>
        <begin position="21"/>
        <end position="272"/>
    </location>
</feature>
<keyword evidence="1" id="KW-0732">Signal</keyword>
<evidence type="ECO:0008006" key="4">
    <source>
        <dbReference type="Google" id="ProtNLM"/>
    </source>
</evidence>
<dbReference type="OrthoDB" id="2564904at2759"/>
<dbReference type="GeneID" id="18926839"/>
<dbReference type="EMBL" id="GL883116">
    <property type="protein sequence ID" value="EGG04745.1"/>
    <property type="molecule type" value="Genomic_DNA"/>
</dbReference>
<dbReference type="VEuPathDB" id="FungiDB:MELLADRAFT_124554"/>
<keyword evidence="3" id="KW-1185">Reference proteome</keyword>
<dbReference type="eggNOG" id="ENOG502RYV0">
    <property type="taxonomic scope" value="Eukaryota"/>
</dbReference>
<evidence type="ECO:0000313" key="3">
    <source>
        <dbReference type="Proteomes" id="UP000001072"/>
    </source>
</evidence>
<name>F4RRV1_MELLP</name>
<dbReference type="AlphaFoldDB" id="F4RRV1"/>
<gene>
    <name evidence="2" type="ORF">MELLADRAFT_124554</name>
</gene>
<dbReference type="InParanoid" id="F4RRV1"/>
<dbReference type="KEGG" id="mlr:MELLADRAFT_124554"/>
<evidence type="ECO:0000313" key="2">
    <source>
        <dbReference type="EMBL" id="EGG04745.1"/>
    </source>
</evidence>
<accession>F4RRV1</accession>
<organism evidence="3">
    <name type="scientific">Melampsora larici-populina (strain 98AG31 / pathotype 3-4-7)</name>
    <name type="common">Poplar leaf rust fungus</name>
    <dbReference type="NCBI Taxonomy" id="747676"/>
    <lineage>
        <taxon>Eukaryota</taxon>
        <taxon>Fungi</taxon>
        <taxon>Dikarya</taxon>
        <taxon>Basidiomycota</taxon>
        <taxon>Pucciniomycotina</taxon>
        <taxon>Pucciniomycetes</taxon>
        <taxon>Pucciniales</taxon>
        <taxon>Melampsoraceae</taxon>
        <taxon>Melampsora</taxon>
    </lineage>
</organism>
<proteinExistence type="predicted"/>